<evidence type="ECO:0000256" key="1">
    <source>
        <dbReference type="PROSITE-ProRule" id="PRU00042"/>
    </source>
</evidence>
<feature type="compositionally biased region" description="Polar residues" evidence="2">
    <location>
        <begin position="1"/>
        <end position="13"/>
    </location>
</feature>
<dbReference type="InterPro" id="IPR013087">
    <property type="entry name" value="Znf_C2H2_type"/>
</dbReference>
<gene>
    <name evidence="4" type="ORF">K460DRAFT_138604</name>
</gene>
<dbReference type="Gene3D" id="3.30.160.60">
    <property type="entry name" value="Classic Zinc Finger"/>
    <property type="match status" value="1"/>
</dbReference>
<proteinExistence type="predicted"/>
<dbReference type="PROSITE" id="PS00028">
    <property type="entry name" value="ZINC_FINGER_C2H2_1"/>
    <property type="match status" value="1"/>
</dbReference>
<keyword evidence="1" id="KW-0479">Metal-binding</keyword>
<dbReference type="PROSITE" id="PS50157">
    <property type="entry name" value="ZINC_FINGER_C2H2_2"/>
    <property type="match status" value="1"/>
</dbReference>
<reference evidence="4" key="1">
    <citation type="submission" date="2020-01" db="EMBL/GenBank/DDBJ databases">
        <authorList>
            <consortium name="DOE Joint Genome Institute"/>
            <person name="Haridas S."/>
            <person name="Albert R."/>
            <person name="Binder M."/>
            <person name="Bloem J."/>
            <person name="Labutti K."/>
            <person name="Salamov A."/>
            <person name="Andreopoulos B."/>
            <person name="Baker S.E."/>
            <person name="Barry K."/>
            <person name="Bills G."/>
            <person name="Bluhm B.H."/>
            <person name="Cannon C."/>
            <person name="Castanera R."/>
            <person name="Culley D.E."/>
            <person name="Daum C."/>
            <person name="Ezra D."/>
            <person name="Gonzalez J.B."/>
            <person name="Henrissat B."/>
            <person name="Kuo A."/>
            <person name="Liang C."/>
            <person name="Lipzen A."/>
            <person name="Lutzoni F."/>
            <person name="Magnuson J."/>
            <person name="Mondo S."/>
            <person name="Nolan M."/>
            <person name="Ohm R."/>
            <person name="Pangilinan J."/>
            <person name="Park H.-J."/>
            <person name="Ramirez L."/>
            <person name="Alfaro M."/>
            <person name="Sun H."/>
            <person name="Tritt A."/>
            <person name="Yoshinaga Y."/>
            <person name="Zwiers L.-H."/>
            <person name="Turgeon B.G."/>
            <person name="Goodwin S.B."/>
            <person name="Spatafora J.W."/>
            <person name="Crous P.W."/>
            <person name="Grigoriev I.V."/>
        </authorList>
    </citation>
    <scope>NUCLEOTIDE SEQUENCE</scope>
    <source>
        <strain evidence="4">CBS 394.84</strain>
    </source>
</reference>
<keyword evidence="1" id="KW-0862">Zinc</keyword>
<comment type="caution">
    <text evidence="4">The sequence shown here is derived from an EMBL/GenBank/DDBJ whole genome shotgun (WGS) entry which is preliminary data.</text>
</comment>
<evidence type="ECO:0000313" key="5">
    <source>
        <dbReference type="Proteomes" id="UP000800039"/>
    </source>
</evidence>
<protein>
    <recommendedName>
        <fullName evidence="3">C2H2-type domain-containing protein</fullName>
    </recommendedName>
</protein>
<organism evidence="4 5">
    <name type="scientific">Cucurbitaria berberidis CBS 394.84</name>
    <dbReference type="NCBI Taxonomy" id="1168544"/>
    <lineage>
        <taxon>Eukaryota</taxon>
        <taxon>Fungi</taxon>
        <taxon>Dikarya</taxon>
        <taxon>Ascomycota</taxon>
        <taxon>Pezizomycotina</taxon>
        <taxon>Dothideomycetes</taxon>
        <taxon>Pleosporomycetidae</taxon>
        <taxon>Pleosporales</taxon>
        <taxon>Pleosporineae</taxon>
        <taxon>Cucurbitariaceae</taxon>
        <taxon>Cucurbitaria</taxon>
    </lineage>
</organism>
<sequence length="99" mass="11058">MVHANQDLSNAEQSPPHRRYGNAQLPLTADIPTTVSPSKVASSPTPPSKTTSHPRIRVIYSTSSPRKYLFKCSSPRCGETFNRSYDCDRHYNGVHSLEK</sequence>
<dbReference type="RefSeq" id="XP_040785603.1">
    <property type="nucleotide sequence ID" value="XM_040926724.1"/>
</dbReference>
<accession>A0A9P4GD65</accession>
<evidence type="ECO:0000313" key="4">
    <source>
        <dbReference type="EMBL" id="KAF1843040.1"/>
    </source>
</evidence>
<feature type="region of interest" description="Disordered" evidence="2">
    <location>
        <begin position="1"/>
        <end position="54"/>
    </location>
</feature>
<feature type="compositionally biased region" description="Low complexity" evidence="2">
    <location>
        <begin position="32"/>
        <end position="51"/>
    </location>
</feature>
<dbReference type="OrthoDB" id="2687452at2759"/>
<feature type="domain" description="C2H2-type" evidence="3">
    <location>
        <begin position="70"/>
        <end position="99"/>
    </location>
</feature>
<dbReference type="GO" id="GO:0008270">
    <property type="term" value="F:zinc ion binding"/>
    <property type="evidence" value="ECO:0007669"/>
    <property type="project" value="UniProtKB-KW"/>
</dbReference>
<keyword evidence="5" id="KW-1185">Reference proteome</keyword>
<dbReference type="Proteomes" id="UP000800039">
    <property type="component" value="Unassembled WGS sequence"/>
</dbReference>
<dbReference type="GeneID" id="63843976"/>
<evidence type="ECO:0000259" key="3">
    <source>
        <dbReference type="PROSITE" id="PS50157"/>
    </source>
</evidence>
<name>A0A9P4GD65_9PLEO</name>
<evidence type="ECO:0000256" key="2">
    <source>
        <dbReference type="SAM" id="MobiDB-lite"/>
    </source>
</evidence>
<dbReference type="EMBL" id="ML976617">
    <property type="protein sequence ID" value="KAF1843040.1"/>
    <property type="molecule type" value="Genomic_DNA"/>
</dbReference>
<dbReference type="AlphaFoldDB" id="A0A9P4GD65"/>
<keyword evidence="1" id="KW-0863">Zinc-finger</keyword>